<sequence length="366" mass="41028">MKKVVMITMLVCSLTVGCTTSNNHQNSVPSSAAPIQTQPPVSSEVESFSDRVDALLHKFEFSGSVLLAKKGNILVRKGYGMANLQKKSPNTPDTIFQIGSITKQFTALAIMQLQEQGKLNVKDPIHEYLPDYPHGDVITIHHLLTHTSGIPNFTTFPDFLERMGQQMTVEQSLDKFKDEPLNFEPGRHLYHSNSGYIVLGAIIERVSKQTYENYIHEHIFKPLGMNDSGLRDGGIADKQYAVGYTYGLDTPSEEAPFVAMSSSGGIYSTIDDLYKWDRSLYTEQLIKKTSAEAMFTPFKANYAYGWRVEERKMYAQTPGRFINGFVGYLMHNALDDMTVIVLSNKDSVEIDRIGDTLGKMLELENP</sequence>
<keyword evidence="3" id="KW-0732">Signal</keyword>
<evidence type="ECO:0000256" key="2">
    <source>
        <dbReference type="ARBA" id="ARBA00023136"/>
    </source>
</evidence>
<protein>
    <submittedName>
        <fullName evidence="5">Penicillin-binding protein 4</fullName>
    </submittedName>
</protein>
<dbReference type="RefSeq" id="WP_236343833.1">
    <property type="nucleotide sequence ID" value="NZ_CAKMMF010000020.1"/>
</dbReference>
<evidence type="ECO:0000313" key="5">
    <source>
        <dbReference type="EMBL" id="CAH1212133.1"/>
    </source>
</evidence>
<dbReference type="SUPFAM" id="SSF56601">
    <property type="entry name" value="beta-lactamase/transpeptidase-like"/>
    <property type="match status" value="1"/>
</dbReference>
<accession>A0ABM9CGW8</accession>
<feature type="chain" id="PRO_5046731548" evidence="3">
    <location>
        <begin position="19"/>
        <end position="366"/>
    </location>
</feature>
<evidence type="ECO:0000256" key="1">
    <source>
        <dbReference type="ARBA" id="ARBA00004370"/>
    </source>
</evidence>
<keyword evidence="2" id="KW-0472">Membrane</keyword>
<reference evidence="5" key="1">
    <citation type="submission" date="2022-01" db="EMBL/GenBank/DDBJ databases">
        <authorList>
            <person name="Criscuolo A."/>
        </authorList>
    </citation>
    <scope>NUCLEOTIDE SEQUENCE</scope>
    <source>
        <strain evidence="5">CIP111893</strain>
    </source>
</reference>
<dbReference type="Pfam" id="PF00144">
    <property type="entry name" value="Beta-lactamase"/>
    <property type="match status" value="1"/>
</dbReference>
<evidence type="ECO:0000256" key="3">
    <source>
        <dbReference type="SAM" id="SignalP"/>
    </source>
</evidence>
<gene>
    <name evidence="5" type="primary">pbpE_3</name>
    <name evidence="5" type="ORF">PAECIP111893_03486</name>
</gene>
<feature type="signal peptide" evidence="3">
    <location>
        <begin position="1"/>
        <end position="18"/>
    </location>
</feature>
<dbReference type="Gene3D" id="3.40.710.10">
    <property type="entry name" value="DD-peptidase/beta-lactamase superfamily"/>
    <property type="match status" value="1"/>
</dbReference>
<comment type="caution">
    <text evidence="5">The sequence shown here is derived from an EMBL/GenBank/DDBJ whole genome shotgun (WGS) entry which is preliminary data.</text>
</comment>
<dbReference type="EMBL" id="CAKMMF010000020">
    <property type="protein sequence ID" value="CAH1212133.1"/>
    <property type="molecule type" value="Genomic_DNA"/>
</dbReference>
<organism evidence="5 6">
    <name type="scientific">Paenibacillus plantiphilus</name>
    <dbReference type="NCBI Taxonomy" id="2905650"/>
    <lineage>
        <taxon>Bacteria</taxon>
        <taxon>Bacillati</taxon>
        <taxon>Bacillota</taxon>
        <taxon>Bacilli</taxon>
        <taxon>Bacillales</taxon>
        <taxon>Paenibacillaceae</taxon>
        <taxon>Paenibacillus</taxon>
    </lineage>
</organism>
<keyword evidence="6" id="KW-1185">Reference proteome</keyword>
<evidence type="ECO:0000313" key="6">
    <source>
        <dbReference type="Proteomes" id="UP000838686"/>
    </source>
</evidence>
<feature type="domain" description="Beta-lactamase-related" evidence="4">
    <location>
        <begin position="63"/>
        <end position="348"/>
    </location>
</feature>
<name>A0ABM9CGW8_9BACL</name>
<dbReference type="PANTHER" id="PTHR46825">
    <property type="entry name" value="D-ALANYL-D-ALANINE-CARBOXYPEPTIDASE/ENDOPEPTIDASE AMPH"/>
    <property type="match status" value="1"/>
</dbReference>
<dbReference type="InterPro" id="IPR001466">
    <property type="entry name" value="Beta-lactam-related"/>
</dbReference>
<dbReference type="InterPro" id="IPR012338">
    <property type="entry name" value="Beta-lactam/transpept-like"/>
</dbReference>
<comment type="subcellular location">
    <subcellularLocation>
        <location evidence="1">Membrane</location>
    </subcellularLocation>
</comment>
<dbReference type="Proteomes" id="UP000838686">
    <property type="component" value="Unassembled WGS sequence"/>
</dbReference>
<dbReference type="InterPro" id="IPR050491">
    <property type="entry name" value="AmpC-like"/>
</dbReference>
<evidence type="ECO:0000259" key="4">
    <source>
        <dbReference type="Pfam" id="PF00144"/>
    </source>
</evidence>
<dbReference type="PROSITE" id="PS51257">
    <property type="entry name" value="PROKAR_LIPOPROTEIN"/>
    <property type="match status" value="1"/>
</dbReference>
<proteinExistence type="predicted"/>
<dbReference type="PANTHER" id="PTHR46825:SF11">
    <property type="entry name" value="PENICILLIN-BINDING PROTEIN 4"/>
    <property type="match status" value="1"/>
</dbReference>